<reference evidence="6 7" key="1">
    <citation type="submission" date="2014-02" db="EMBL/GenBank/DDBJ databases">
        <title>The genome sequence of the entomopathogenic fungus Metarhizium robertsii ARSEF 2575.</title>
        <authorList>
            <person name="Giuliano Garisto Donzelli B."/>
            <person name="Roe B.A."/>
            <person name="Macmil S.L."/>
            <person name="Krasnoff S.B."/>
            <person name="Gibson D.M."/>
        </authorList>
    </citation>
    <scope>NUCLEOTIDE SEQUENCE [LARGE SCALE GENOMIC DNA]</scope>
    <source>
        <strain evidence="6 7">ARSEF 2575</strain>
    </source>
</reference>
<accession>A0A014QUK3</accession>
<protein>
    <submittedName>
        <fullName evidence="6">Amidase domain protein</fullName>
    </submittedName>
</protein>
<evidence type="ECO:0000313" key="7">
    <source>
        <dbReference type="Proteomes" id="UP000030151"/>
    </source>
</evidence>
<dbReference type="InterPro" id="IPR036928">
    <property type="entry name" value="AS_sf"/>
</dbReference>
<keyword evidence="2" id="KW-0378">Hydrolase</keyword>
<feature type="active site" description="Acyl-ester intermediate" evidence="3">
    <location>
        <position position="280"/>
    </location>
</feature>
<evidence type="ECO:0000256" key="1">
    <source>
        <dbReference type="ARBA" id="ARBA00009199"/>
    </source>
</evidence>
<dbReference type="eggNOG" id="KOG1212">
    <property type="taxonomic scope" value="Eukaryota"/>
</dbReference>
<keyword evidence="4" id="KW-0732">Signal</keyword>
<name>A0A014QUK3_9HYPO</name>
<dbReference type="EMBL" id="JELW01000040">
    <property type="protein sequence ID" value="EXU97162.1"/>
    <property type="molecule type" value="Genomic_DNA"/>
</dbReference>
<dbReference type="GO" id="GO:0016787">
    <property type="term" value="F:hydrolase activity"/>
    <property type="evidence" value="ECO:0007669"/>
    <property type="project" value="UniProtKB-KW"/>
</dbReference>
<dbReference type="PANTHER" id="PTHR46072:SF11">
    <property type="entry name" value="AMIDASE-RELATED"/>
    <property type="match status" value="1"/>
</dbReference>
<comment type="similarity">
    <text evidence="1">Belongs to the amidase family.</text>
</comment>
<feature type="chain" id="PRO_5001474984" evidence="4">
    <location>
        <begin position="20"/>
        <end position="597"/>
    </location>
</feature>
<sequence length="597" mass="65042">MKLLVLELILAATAVGSLATKSPWKVSVRQLSSNAMPQNIGLQNNTNGNMGWEDIVKRKRAERDALLPQEWKLKAPPNTTAFSPLNQVINSGLLSSEELEWTDTKKHDATTMLQRLSSGEITAEKLVTAFCKRATAATSLANFLTEVNIADAINRAKELDRILNETGKTVGPLHGLPMTIKDTEDLKGFDTSCGITGWAFDPRESNGPLIQILIDAGAVIIGKTNIPQTVLAADSDSIVWGRTLNAHRNTFGAGGSTGGEGSALGTGSTLLGVASDGAGSSRMPAMANGVVGYRPSGYRLPPGGREVFTDGRSGLSMTGPVAGMGLMGHSVRDIRLAAKVVSDAKPWEAQTPFMYPSPWMNITAPEKPRIGVWNVESPNTYLHLFPPVLRGYQTAQSRLRAAGFELVEFTPPDMSQVWDLCKEFLIFQGIETLTEMISREPITKIVRDTGIFVPDTPRFPVSVDTLYQLNTRLVNLTVAMDTAWNSSGRPLDALLSVTAPNTALPWDTWHDTTYTSIYNSVDWPAISLPLGLTVDKNIDHKYSDFRPFSKEDARLEALYDPETFHGLPLSVQLAGRKFEDEKLLAIAELLHPVMKGE</sequence>
<feature type="active site" description="Charge relay system" evidence="3">
    <location>
        <position position="256"/>
    </location>
</feature>
<feature type="domain" description="Amidase" evidence="5">
    <location>
        <begin position="126"/>
        <end position="584"/>
    </location>
</feature>
<dbReference type="OrthoDB" id="6428749at2759"/>
<dbReference type="Gene3D" id="3.90.1300.10">
    <property type="entry name" value="Amidase signature (AS) domain"/>
    <property type="match status" value="1"/>
</dbReference>
<proteinExistence type="inferred from homology"/>
<comment type="caution">
    <text evidence="6">The sequence shown here is derived from an EMBL/GenBank/DDBJ whole genome shotgun (WGS) entry which is preliminary data.</text>
</comment>
<feature type="signal peptide" evidence="4">
    <location>
        <begin position="1"/>
        <end position="19"/>
    </location>
</feature>
<dbReference type="PIRSF" id="PIRSF001221">
    <property type="entry name" value="Amidase_fungi"/>
    <property type="match status" value="1"/>
</dbReference>
<dbReference type="Proteomes" id="UP000030151">
    <property type="component" value="Unassembled WGS sequence"/>
</dbReference>
<dbReference type="HOGENOM" id="CLU_009600_9_2_1"/>
<dbReference type="PANTHER" id="PTHR46072">
    <property type="entry name" value="AMIDASE-RELATED-RELATED"/>
    <property type="match status" value="1"/>
</dbReference>
<evidence type="ECO:0000256" key="2">
    <source>
        <dbReference type="ARBA" id="ARBA00022801"/>
    </source>
</evidence>
<dbReference type="InterPro" id="IPR023631">
    <property type="entry name" value="Amidase_dom"/>
</dbReference>
<evidence type="ECO:0000313" key="6">
    <source>
        <dbReference type="EMBL" id="EXU97162.1"/>
    </source>
</evidence>
<evidence type="ECO:0000256" key="3">
    <source>
        <dbReference type="PIRSR" id="PIRSR001221-1"/>
    </source>
</evidence>
<feature type="active site" description="Charge relay system" evidence="3">
    <location>
        <position position="181"/>
    </location>
</feature>
<dbReference type="Pfam" id="PF01425">
    <property type="entry name" value="Amidase"/>
    <property type="match status" value="1"/>
</dbReference>
<evidence type="ECO:0000259" key="5">
    <source>
        <dbReference type="Pfam" id="PF01425"/>
    </source>
</evidence>
<dbReference type="AlphaFoldDB" id="A0A014QUK3"/>
<evidence type="ECO:0000256" key="4">
    <source>
        <dbReference type="SAM" id="SignalP"/>
    </source>
</evidence>
<dbReference type="SUPFAM" id="SSF75304">
    <property type="entry name" value="Amidase signature (AS) enzymes"/>
    <property type="match status" value="1"/>
</dbReference>
<organism evidence="6 7">
    <name type="scientific">Metarhizium robertsii</name>
    <dbReference type="NCBI Taxonomy" id="568076"/>
    <lineage>
        <taxon>Eukaryota</taxon>
        <taxon>Fungi</taxon>
        <taxon>Dikarya</taxon>
        <taxon>Ascomycota</taxon>
        <taxon>Pezizomycotina</taxon>
        <taxon>Sordariomycetes</taxon>
        <taxon>Hypocreomycetidae</taxon>
        <taxon>Hypocreales</taxon>
        <taxon>Clavicipitaceae</taxon>
        <taxon>Metarhizium</taxon>
    </lineage>
</organism>
<gene>
    <name evidence="6" type="ORF">X797_009780</name>
</gene>